<dbReference type="Gene3D" id="1.25.40.20">
    <property type="entry name" value="Ankyrin repeat-containing domain"/>
    <property type="match status" value="1"/>
</dbReference>
<sequence length="828" mass="89367">MATCRTRPCGGHTTHFLGNHLRLGLRWRGKAKQTWACATDGITLFRFVSALNLDWQRETARMCGGPDQAHISPHMGGMVPLKGSPAKNVQKDYEMKKLHESGSRLLELAANDELDSFRKFVEEGNGKVDDVGLWYVRSSGGRQMALEQRTPAMIASLYGSLHVLTYIMSQYAMQGGDVDQACGSDGTSALHCAAAGGSTPAVQAVKILLNSGADVNVRDVQGRRPADVIVVPHGCAEAKPMLDFFLGKEKPSASYAEHDSNMVDQLKKCFAPSALEDIGISTALDVLSVKSSFSSSGLSTTSGASTLSLSPSASSSPKSPIALSTKGYVDDAEKARECSVDQHLPDIKNTFYTSDEFRMYSFKIRPCSRAYSHDWTECPFAHPGENARRRDPRRYHYSCVPCPDFRKGACSQGDTCEYAHGVFECWLHPAQYRTRLCKDGAECNRKVCFFAHKAEELRPVYAATGSGLPSPILSAFPELSCMSPPLGPCSPSMMPQFSPLQPIQSALQGSMRTPPMSPSSSSLSNAAWPQPNIPTLHLPGTSLQASRLRAALHARDVSASNDFDEQLLSDFPSPSAHSLSMQARLNAAVAASGSLATSSRSGRYKSLGLSLAPANLEELFATETLTSPGINMHEAPVYAQLEAENHHSVVSNGSPQSRLLTQFQSSPTQSSREVSCNLESIAMRKMFVEGQGRRIEGQGMWKGSPSPTFVGAKGNKGSWDVGGAGGCAWSDWGSPTGKPEWGIQEEDLSKLRRSSSFRIRGPGEPDLSWREGLAKEGGRPPVQDDASVITSKCFDKNGNNTSQKEGAGADMSMLGSWIDNLCLDEIVA</sequence>
<feature type="region of interest" description="Disordered" evidence="8">
    <location>
        <begin position="507"/>
        <end position="526"/>
    </location>
</feature>
<evidence type="ECO:0000256" key="5">
    <source>
        <dbReference type="ARBA" id="ARBA00023125"/>
    </source>
</evidence>
<dbReference type="Gene3D" id="3.30.1370.210">
    <property type="match status" value="1"/>
</dbReference>
<dbReference type="EMBL" id="JABFUD020000009">
    <property type="protein sequence ID" value="KAI5075624.1"/>
    <property type="molecule type" value="Genomic_DNA"/>
</dbReference>
<dbReference type="FunFam" id="3.30.1370.210:FF:000009">
    <property type="entry name" value="Zinc finger CCCH domain-containing protein 66"/>
    <property type="match status" value="1"/>
</dbReference>
<keyword evidence="2" id="KW-0677">Repeat</keyword>
<dbReference type="SMART" id="SM00356">
    <property type="entry name" value="ZnF_C3H1"/>
    <property type="match status" value="2"/>
</dbReference>
<evidence type="ECO:0000256" key="8">
    <source>
        <dbReference type="SAM" id="MobiDB-lite"/>
    </source>
</evidence>
<dbReference type="SMART" id="SM00248">
    <property type="entry name" value="ANK"/>
    <property type="match status" value="2"/>
</dbReference>
<feature type="domain" description="C3H1-type" evidence="9">
    <location>
        <begin position="401"/>
        <end position="423"/>
    </location>
</feature>
<dbReference type="InterPro" id="IPR002110">
    <property type="entry name" value="Ankyrin_rpt"/>
</dbReference>
<dbReference type="AlphaFoldDB" id="A0A9D4ZHG4"/>
<organism evidence="10 11">
    <name type="scientific">Adiantum capillus-veneris</name>
    <name type="common">Maidenhair fern</name>
    <dbReference type="NCBI Taxonomy" id="13818"/>
    <lineage>
        <taxon>Eukaryota</taxon>
        <taxon>Viridiplantae</taxon>
        <taxon>Streptophyta</taxon>
        <taxon>Embryophyta</taxon>
        <taxon>Tracheophyta</taxon>
        <taxon>Polypodiopsida</taxon>
        <taxon>Polypodiidae</taxon>
        <taxon>Polypodiales</taxon>
        <taxon>Pteridineae</taxon>
        <taxon>Pteridaceae</taxon>
        <taxon>Vittarioideae</taxon>
        <taxon>Adiantum</taxon>
    </lineage>
</organism>
<evidence type="ECO:0000313" key="10">
    <source>
        <dbReference type="EMBL" id="KAI5075624.1"/>
    </source>
</evidence>
<feature type="zinc finger region" description="C3H1-type" evidence="7">
    <location>
        <begin position="401"/>
        <end position="423"/>
    </location>
</feature>
<dbReference type="OrthoDB" id="410307at2759"/>
<dbReference type="PROSITE" id="PS50103">
    <property type="entry name" value="ZF_C3H1"/>
    <property type="match status" value="1"/>
</dbReference>
<dbReference type="GO" id="GO:0003677">
    <property type="term" value="F:DNA binding"/>
    <property type="evidence" value="ECO:0007669"/>
    <property type="project" value="UniProtKB-KW"/>
</dbReference>
<evidence type="ECO:0000256" key="2">
    <source>
        <dbReference type="ARBA" id="ARBA00022737"/>
    </source>
</evidence>
<evidence type="ECO:0000256" key="1">
    <source>
        <dbReference type="ARBA" id="ARBA00022723"/>
    </source>
</evidence>
<dbReference type="PRINTS" id="PR01415">
    <property type="entry name" value="ANKYRIN"/>
</dbReference>
<dbReference type="Proteomes" id="UP000886520">
    <property type="component" value="Chromosome 9"/>
</dbReference>
<keyword evidence="3 7" id="KW-0863">Zinc-finger</keyword>
<keyword evidence="4 7" id="KW-0862">Zinc</keyword>
<evidence type="ECO:0000256" key="6">
    <source>
        <dbReference type="PROSITE-ProRule" id="PRU00023"/>
    </source>
</evidence>
<proteinExistence type="predicted"/>
<feature type="region of interest" description="Disordered" evidence="8">
    <location>
        <begin position="295"/>
        <end position="322"/>
    </location>
</feature>
<dbReference type="PROSITE" id="PS50297">
    <property type="entry name" value="ANK_REP_REGION"/>
    <property type="match status" value="1"/>
</dbReference>
<keyword evidence="6" id="KW-0040">ANK repeat</keyword>
<keyword evidence="5" id="KW-0238">DNA-binding</keyword>
<dbReference type="PANTHER" id="PTHR14493">
    <property type="entry name" value="UNKEMPT FAMILY MEMBER"/>
    <property type="match status" value="1"/>
</dbReference>
<dbReference type="PANTHER" id="PTHR14493:SF50">
    <property type="entry name" value="RING FINGER PROTEIN UNKEMPT"/>
    <property type="match status" value="1"/>
</dbReference>
<dbReference type="SUPFAM" id="SSF48403">
    <property type="entry name" value="Ankyrin repeat"/>
    <property type="match status" value="1"/>
</dbReference>
<protein>
    <recommendedName>
        <fullName evidence="9">C3H1-type domain-containing protein</fullName>
    </recommendedName>
</protein>
<comment type="caution">
    <text evidence="10">The sequence shown here is derived from an EMBL/GenBank/DDBJ whole genome shotgun (WGS) entry which is preliminary data.</text>
</comment>
<evidence type="ECO:0000256" key="7">
    <source>
        <dbReference type="PROSITE-ProRule" id="PRU00723"/>
    </source>
</evidence>
<dbReference type="Pfam" id="PF12796">
    <property type="entry name" value="Ank_2"/>
    <property type="match status" value="1"/>
</dbReference>
<accession>A0A9D4ZHG4</accession>
<evidence type="ECO:0000313" key="11">
    <source>
        <dbReference type="Proteomes" id="UP000886520"/>
    </source>
</evidence>
<gene>
    <name evidence="10" type="ORF">GOP47_0009700</name>
</gene>
<feature type="repeat" description="ANK" evidence="6">
    <location>
        <begin position="185"/>
        <end position="220"/>
    </location>
</feature>
<dbReference type="Pfam" id="PF00642">
    <property type="entry name" value="zf-CCCH"/>
    <property type="match status" value="1"/>
</dbReference>
<evidence type="ECO:0000259" key="9">
    <source>
        <dbReference type="PROSITE" id="PS50103"/>
    </source>
</evidence>
<dbReference type="PROSITE" id="PS50088">
    <property type="entry name" value="ANK_REPEAT"/>
    <property type="match status" value="1"/>
</dbReference>
<dbReference type="InterPro" id="IPR000571">
    <property type="entry name" value="Znf_CCCH"/>
</dbReference>
<name>A0A9D4ZHG4_ADICA</name>
<dbReference type="InterPro" id="IPR045234">
    <property type="entry name" value="Unkempt-like"/>
</dbReference>
<evidence type="ECO:0000256" key="4">
    <source>
        <dbReference type="ARBA" id="ARBA00022833"/>
    </source>
</evidence>
<keyword evidence="1 7" id="KW-0479">Metal-binding</keyword>
<dbReference type="GO" id="GO:0008270">
    <property type="term" value="F:zinc ion binding"/>
    <property type="evidence" value="ECO:0007669"/>
    <property type="project" value="UniProtKB-KW"/>
</dbReference>
<dbReference type="Pfam" id="PF25512">
    <property type="entry name" value="zf-CCCH_AtC3H23"/>
    <property type="match status" value="1"/>
</dbReference>
<dbReference type="InterPro" id="IPR036770">
    <property type="entry name" value="Ankyrin_rpt-contain_sf"/>
</dbReference>
<dbReference type="GO" id="GO:0010468">
    <property type="term" value="P:regulation of gene expression"/>
    <property type="evidence" value="ECO:0007669"/>
    <property type="project" value="UniProtKB-ARBA"/>
</dbReference>
<dbReference type="InterPro" id="IPR057444">
    <property type="entry name" value="Znf-CCCH_AtC3H23-like"/>
</dbReference>
<reference evidence="10" key="1">
    <citation type="submission" date="2021-01" db="EMBL/GenBank/DDBJ databases">
        <title>Adiantum capillus-veneris genome.</title>
        <authorList>
            <person name="Fang Y."/>
            <person name="Liao Q."/>
        </authorList>
    </citation>
    <scope>NUCLEOTIDE SEQUENCE</scope>
    <source>
        <strain evidence="10">H3</strain>
        <tissue evidence="10">Leaf</tissue>
    </source>
</reference>
<evidence type="ECO:0000256" key="3">
    <source>
        <dbReference type="ARBA" id="ARBA00022771"/>
    </source>
</evidence>
<keyword evidence="11" id="KW-1185">Reference proteome</keyword>